<dbReference type="AlphaFoldDB" id="A0A829GL28"/>
<organism evidence="1 2">
    <name type="scientific">Lacticaseibacillus paracasei subsp. paracasei Lpp123</name>
    <dbReference type="NCBI Taxonomy" id="1256201"/>
    <lineage>
        <taxon>Bacteria</taxon>
        <taxon>Bacillati</taxon>
        <taxon>Bacillota</taxon>
        <taxon>Bacilli</taxon>
        <taxon>Lactobacillales</taxon>
        <taxon>Lactobacillaceae</taxon>
        <taxon>Lacticaseibacillus</taxon>
    </lineage>
</organism>
<gene>
    <name evidence="1" type="ORF">Lpp123_01599</name>
</gene>
<comment type="caution">
    <text evidence="1">The sequence shown here is derived from an EMBL/GenBank/DDBJ whole genome shotgun (WGS) entry which is preliminary data.</text>
</comment>
<proteinExistence type="predicted"/>
<evidence type="ECO:0000313" key="2">
    <source>
        <dbReference type="Proteomes" id="UP000014316"/>
    </source>
</evidence>
<reference evidence="1 2" key="1">
    <citation type="journal article" date="2013" name="PLoS ONE">
        <title>Lactobacillus paracasei comparative genomics: towards species pan-genome definition and exploitation of diversity.</title>
        <authorList>
            <person name="Smokvina T."/>
            <person name="Wels M."/>
            <person name="Polka J."/>
            <person name="Chervaux C."/>
            <person name="Brisse S."/>
            <person name="Boekhorst J."/>
            <person name="van Hylckama Vlieg J.E."/>
            <person name="Siezen R.J."/>
        </authorList>
    </citation>
    <scope>NUCLEOTIDE SEQUENCE [LARGE SCALE GENOMIC DNA]</scope>
    <source>
        <strain evidence="1 2">Lpp123</strain>
    </source>
</reference>
<evidence type="ECO:0000313" key="1">
    <source>
        <dbReference type="EMBL" id="EPC58440.1"/>
    </source>
</evidence>
<name>A0A829GL28_LACPA</name>
<accession>A0A829GL28</accession>
<feature type="non-terminal residue" evidence="1">
    <location>
        <position position="38"/>
    </location>
</feature>
<dbReference type="Proteomes" id="UP000014316">
    <property type="component" value="Unassembled WGS sequence"/>
</dbReference>
<protein>
    <submittedName>
        <fullName evidence="1">Quinone oxidoreductase</fullName>
    </submittedName>
</protein>
<sequence>MLGYGFSHAGGPEVIDAIDLATPAPGPQEIQNQVPSDR</sequence>
<dbReference type="EMBL" id="ANJW01000088">
    <property type="protein sequence ID" value="EPC58440.1"/>
    <property type="molecule type" value="Genomic_DNA"/>
</dbReference>